<comment type="caution">
    <text evidence="2">The sequence shown here is derived from an EMBL/GenBank/DDBJ whole genome shotgun (WGS) entry which is preliminary data.</text>
</comment>
<keyword evidence="3" id="KW-1185">Reference proteome</keyword>
<accession>A0AB34G6T5</accession>
<feature type="region of interest" description="Disordered" evidence="1">
    <location>
        <begin position="14"/>
        <end position="59"/>
    </location>
</feature>
<proteinExistence type="predicted"/>
<protein>
    <submittedName>
        <fullName evidence="2">Uncharacterized protein</fullName>
    </submittedName>
</protein>
<evidence type="ECO:0000256" key="1">
    <source>
        <dbReference type="SAM" id="MobiDB-lite"/>
    </source>
</evidence>
<name>A0AB34G6T5_9HYPO</name>
<dbReference type="AlphaFoldDB" id="A0AB34G6T5"/>
<evidence type="ECO:0000313" key="2">
    <source>
        <dbReference type="EMBL" id="KAJ6446261.1"/>
    </source>
</evidence>
<dbReference type="Proteomes" id="UP001163105">
    <property type="component" value="Unassembled WGS sequence"/>
</dbReference>
<sequence length="59" mass="6254">MGILGFDTDCVSQYYGRGQQSPVSKDASKRSTGLRTSQPPLKEGRSPAAGLDQRSKAAP</sequence>
<organism evidence="2 3">
    <name type="scientific">Purpureocillium lavendulum</name>
    <dbReference type="NCBI Taxonomy" id="1247861"/>
    <lineage>
        <taxon>Eukaryota</taxon>
        <taxon>Fungi</taxon>
        <taxon>Dikarya</taxon>
        <taxon>Ascomycota</taxon>
        <taxon>Pezizomycotina</taxon>
        <taxon>Sordariomycetes</taxon>
        <taxon>Hypocreomycetidae</taxon>
        <taxon>Hypocreales</taxon>
        <taxon>Ophiocordycipitaceae</taxon>
        <taxon>Purpureocillium</taxon>
    </lineage>
</organism>
<evidence type="ECO:0000313" key="3">
    <source>
        <dbReference type="Proteomes" id="UP001163105"/>
    </source>
</evidence>
<gene>
    <name evidence="2" type="ORF">O9K51_01032</name>
</gene>
<reference evidence="2" key="1">
    <citation type="submission" date="2023-01" db="EMBL/GenBank/DDBJ databases">
        <title>The growth and conidiation of Purpureocillium lavendulum are regulated by nitrogen source and histone H3K14 acetylation.</title>
        <authorList>
            <person name="Tang P."/>
            <person name="Han J."/>
            <person name="Zhang C."/>
            <person name="Tang P."/>
            <person name="Qi F."/>
            <person name="Zhang K."/>
            <person name="Liang L."/>
        </authorList>
    </citation>
    <scope>NUCLEOTIDE SEQUENCE</scope>
    <source>
        <strain evidence="2">YMF1.00683</strain>
    </source>
</reference>
<feature type="compositionally biased region" description="Polar residues" evidence="1">
    <location>
        <begin position="30"/>
        <end position="39"/>
    </location>
</feature>
<dbReference type="EMBL" id="JAQHRD010000001">
    <property type="protein sequence ID" value="KAJ6446261.1"/>
    <property type="molecule type" value="Genomic_DNA"/>
</dbReference>